<evidence type="ECO:0000256" key="6">
    <source>
        <dbReference type="ARBA" id="ARBA00022475"/>
    </source>
</evidence>
<dbReference type="GO" id="GO:0000272">
    <property type="term" value="P:polysaccharide catabolic process"/>
    <property type="evidence" value="ECO:0007669"/>
    <property type="project" value="UniProtKB-KW"/>
</dbReference>
<keyword evidence="7" id="KW-0134">Cell wall</keyword>
<evidence type="ECO:0000256" key="5">
    <source>
        <dbReference type="ARBA" id="ARBA00012780"/>
    </source>
</evidence>
<feature type="region of interest" description="Disordered" evidence="20">
    <location>
        <begin position="55"/>
        <end position="78"/>
    </location>
</feature>
<keyword evidence="21" id="KW-0812">Transmembrane</keyword>
<keyword evidence="14" id="KW-0961">Cell wall biogenesis/degradation</keyword>
<evidence type="ECO:0000256" key="8">
    <source>
        <dbReference type="ARBA" id="ARBA00022525"/>
    </source>
</evidence>
<evidence type="ECO:0000256" key="17">
    <source>
        <dbReference type="ARBA" id="ARBA00042373"/>
    </source>
</evidence>
<evidence type="ECO:0000256" key="20">
    <source>
        <dbReference type="SAM" id="MobiDB-lite"/>
    </source>
</evidence>
<reference evidence="22" key="1">
    <citation type="journal article" date="2020" name="Nat. Commun.">
        <title>Large-scale genome sequencing of mycorrhizal fungi provides insights into the early evolution of symbiotic traits.</title>
        <authorList>
            <person name="Miyauchi S."/>
            <person name="Kiss E."/>
            <person name="Kuo A."/>
            <person name="Drula E."/>
            <person name="Kohler A."/>
            <person name="Sanchez-Garcia M."/>
            <person name="Morin E."/>
            <person name="Andreopoulos B."/>
            <person name="Barry K.W."/>
            <person name="Bonito G."/>
            <person name="Buee M."/>
            <person name="Carver A."/>
            <person name="Chen C."/>
            <person name="Cichocki N."/>
            <person name="Clum A."/>
            <person name="Culley D."/>
            <person name="Crous P.W."/>
            <person name="Fauchery L."/>
            <person name="Girlanda M."/>
            <person name="Hayes R.D."/>
            <person name="Keri Z."/>
            <person name="LaButti K."/>
            <person name="Lipzen A."/>
            <person name="Lombard V."/>
            <person name="Magnuson J."/>
            <person name="Maillard F."/>
            <person name="Murat C."/>
            <person name="Nolan M."/>
            <person name="Ohm R.A."/>
            <person name="Pangilinan J."/>
            <person name="Pereira M.F."/>
            <person name="Perotto S."/>
            <person name="Peter M."/>
            <person name="Pfister S."/>
            <person name="Riley R."/>
            <person name="Sitrit Y."/>
            <person name="Stielow J.B."/>
            <person name="Szollosi G."/>
            <person name="Zifcakova L."/>
            <person name="Stursova M."/>
            <person name="Spatafora J.W."/>
            <person name="Tedersoo L."/>
            <person name="Vaario L.M."/>
            <person name="Yamada A."/>
            <person name="Yan M."/>
            <person name="Wang P."/>
            <person name="Xu J."/>
            <person name="Bruns T."/>
            <person name="Baldrian P."/>
            <person name="Vilgalys R."/>
            <person name="Dunand C."/>
            <person name="Henrissat B."/>
            <person name="Grigoriev I.V."/>
            <person name="Hibbett D."/>
            <person name="Nagy L.G."/>
            <person name="Martin F.M."/>
        </authorList>
    </citation>
    <scope>NUCLEOTIDE SEQUENCE</scope>
    <source>
        <strain evidence="22">UP504</strain>
    </source>
</reference>
<organism evidence="22 23">
    <name type="scientific">Hydnum rufescens UP504</name>
    <dbReference type="NCBI Taxonomy" id="1448309"/>
    <lineage>
        <taxon>Eukaryota</taxon>
        <taxon>Fungi</taxon>
        <taxon>Dikarya</taxon>
        <taxon>Basidiomycota</taxon>
        <taxon>Agaricomycotina</taxon>
        <taxon>Agaricomycetes</taxon>
        <taxon>Cantharellales</taxon>
        <taxon>Hydnaceae</taxon>
        <taxon>Hydnum</taxon>
    </lineage>
</organism>
<comment type="caution">
    <text evidence="22">The sequence shown here is derived from an EMBL/GenBank/DDBJ whole genome shotgun (WGS) entry which is preliminary data.</text>
</comment>
<dbReference type="GO" id="GO:0071555">
    <property type="term" value="P:cell wall organization"/>
    <property type="evidence" value="ECO:0007669"/>
    <property type="project" value="UniProtKB-KW"/>
</dbReference>
<dbReference type="InterPro" id="IPR050732">
    <property type="entry name" value="Beta-glucan_modifiers"/>
</dbReference>
<keyword evidence="13" id="KW-0119">Carbohydrate metabolism</keyword>
<dbReference type="InterPro" id="IPR000490">
    <property type="entry name" value="Glyco_hydro_17"/>
</dbReference>
<dbReference type="OrthoDB" id="68336at2759"/>
<evidence type="ECO:0000256" key="4">
    <source>
        <dbReference type="ARBA" id="ARBA00008773"/>
    </source>
</evidence>
<evidence type="ECO:0000256" key="10">
    <source>
        <dbReference type="ARBA" id="ARBA00022801"/>
    </source>
</evidence>
<evidence type="ECO:0000256" key="21">
    <source>
        <dbReference type="SAM" id="Phobius"/>
    </source>
</evidence>
<dbReference type="GO" id="GO:0042973">
    <property type="term" value="F:glucan endo-1,3-beta-D-glucosidase activity"/>
    <property type="evidence" value="ECO:0007669"/>
    <property type="project" value="UniProtKB-EC"/>
</dbReference>
<keyword evidence="8" id="KW-0964">Secreted</keyword>
<evidence type="ECO:0000256" key="15">
    <source>
        <dbReference type="ARBA" id="ARBA00023326"/>
    </source>
</evidence>
<dbReference type="InterPro" id="IPR017853">
    <property type="entry name" value="GH"/>
</dbReference>
<keyword evidence="12" id="KW-0325">Glycoprotein</keyword>
<keyword evidence="23" id="KW-1185">Reference proteome</keyword>
<dbReference type="GO" id="GO:0009277">
    <property type="term" value="C:fungal-type cell wall"/>
    <property type="evidence" value="ECO:0007669"/>
    <property type="project" value="TreeGrafter"/>
</dbReference>
<evidence type="ECO:0000256" key="1">
    <source>
        <dbReference type="ARBA" id="ARBA00000382"/>
    </source>
</evidence>
<evidence type="ECO:0000313" key="22">
    <source>
        <dbReference type="EMBL" id="KAF9506889.1"/>
    </source>
</evidence>
<evidence type="ECO:0000256" key="13">
    <source>
        <dbReference type="ARBA" id="ARBA00023277"/>
    </source>
</evidence>
<dbReference type="GO" id="GO:0005886">
    <property type="term" value="C:plasma membrane"/>
    <property type="evidence" value="ECO:0007669"/>
    <property type="project" value="UniProtKB-SubCell"/>
</dbReference>
<evidence type="ECO:0000256" key="18">
    <source>
        <dbReference type="ARBA" id="ARBA00043078"/>
    </source>
</evidence>
<evidence type="ECO:0000256" key="7">
    <source>
        <dbReference type="ARBA" id="ARBA00022512"/>
    </source>
</evidence>
<keyword evidence="10 22" id="KW-0378">Hydrolase</keyword>
<dbReference type="GO" id="GO:0009986">
    <property type="term" value="C:cell surface"/>
    <property type="evidence" value="ECO:0007669"/>
    <property type="project" value="TreeGrafter"/>
</dbReference>
<gene>
    <name evidence="22" type="ORF">BS47DRAFT_1304664</name>
</gene>
<evidence type="ECO:0000256" key="3">
    <source>
        <dbReference type="ARBA" id="ARBA00004401"/>
    </source>
</evidence>
<evidence type="ECO:0000313" key="23">
    <source>
        <dbReference type="Proteomes" id="UP000886523"/>
    </source>
</evidence>
<dbReference type="GO" id="GO:0005576">
    <property type="term" value="C:extracellular region"/>
    <property type="evidence" value="ECO:0007669"/>
    <property type="project" value="TreeGrafter"/>
</dbReference>
<comment type="catalytic activity">
    <reaction evidence="1">
        <text>Hydrolysis of (1-&gt;3)-beta-D-glucosidic linkages in (1-&gt;3)-beta-D-glucans.</text>
        <dbReference type="EC" id="3.2.1.39"/>
    </reaction>
</comment>
<keyword evidence="9" id="KW-0732">Signal</keyword>
<comment type="similarity">
    <text evidence="4 19">Belongs to the glycosyl hydrolase 17 family.</text>
</comment>
<evidence type="ECO:0000256" key="12">
    <source>
        <dbReference type="ARBA" id="ARBA00023180"/>
    </source>
</evidence>
<dbReference type="PANTHER" id="PTHR16631">
    <property type="entry name" value="GLUCAN 1,3-BETA-GLUCOSIDASE"/>
    <property type="match status" value="1"/>
</dbReference>
<name>A0A9P6DQ19_9AGAM</name>
<feature type="compositionally biased region" description="Low complexity" evidence="20">
    <location>
        <begin position="67"/>
        <end position="78"/>
    </location>
</feature>
<keyword evidence="6" id="KW-1003">Cell membrane</keyword>
<dbReference type="PANTHER" id="PTHR16631:SF17">
    <property type="entry name" value="GLUCAN ENDO-1,3-BETA-GLUCOSIDASE BTGC"/>
    <property type="match status" value="1"/>
</dbReference>
<keyword evidence="11 21" id="KW-0472">Membrane</keyword>
<evidence type="ECO:0000256" key="14">
    <source>
        <dbReference type="ARBA" id="ARBA00023316"/>
    </source>
</evidence>
<evidence type="ECO:0000256" key="19">
    <source>
        <dbReference type="RuleBase" id="RU004335"/>
    </source>
</evidence>
<evidence type="ECO:0000256" key="16">
    <source>
        <dbReference type="ARBA" id="ARBA00037649"/>
    </source>
</evidence>
<accession>A0A9P6DQ19</accession>
<dbReference type="Pfam" id="PF00332">
    <property type="entry name" value="Glyco_hydro_17"/>
    <property type="match status" value="1"/>
</dbReference>
<dbReference type="AlphaFoldDB" id="A0A9P6DQ19"/>
<feature type="transmembrane region" description="Helical" evidence="21">
    <location>
        <begin position="26"/>
        <end position="49"/>
    </location>
</feature>
<comment type="function">
    <text evidence="16">Glucanases play a role in cell expansion during growth, in cell-cell fusion during mating, and in spore release during sporulation. This enzyme may be involved in beta-glucan degradation. Active on laminarin and lichenan.</text>
</comment>
<keyword evidence="21" id="KW-1133">Transmembrane helix</keyword>
<evidence type="ECO:0000256" key="9">
    <source>
        <dbReference type="ARBA" id="ARBA00022729"/>
    </source>
</evidence>
<comment type="subcellular location">
    <subcellularLocation>
        <location evidence="3">Cell membrane</location>
        <topology evidence="3">Single-pass type II membrane protein</topology>
    </subcellularLocation>
    <subcellularLocation>
        <location evidence="2">Secreted</location>
        <location evidence="2">Cell wall</location>
    </subcellularLocation>
</comment>
<dbReference type="Proteomes" id="UP000886523">
    <property type="component" value="Unassembled WGS sequence"/>
</dbReference>
<dbReference type="Gene3D" id="3.20.20.80">
    <property type="entry name" value="Glycosidases"/>
    <property type="match status" value="2"/>
</dbReference>
<evidence type="ECO:0000256" key="2">
    <source>
        <dbReference type="ARBA" id="ARBA00004191"/>
    </source>
</evidence>
<dbReference type="EC" id="3.2.1.39" evidence="5"/>
<evidence type="ECO:0000256" key="11">
    <source>
        <dbReference type="ARBA" id="ARBA00023136"/>
    </source>
</evidence>
<protein>
    <recommendedName>
        <fullName evidence="5">glucan endo-1,3-beta-D-glucosidase</fullName>
        <ecNumber evidence="5">3.2.1.39</ecNumber>
    </recommendedName>
    <alternativeName>
        <fullName evidence="18">Endo-1,3-beta-glucanase btgC</fullName>
    </alternativeName>
    <alternativeName>
        <fullName evidence="17">Laminarinase btgC</fullName>
    </alternativeName>
</protein>
<sequence>MNEEAAGLNPSSYAPQEKASSPRSKFWLWGTVAIVTIVAIGGIVAGVVLSRHKSSSSSTSTGGGGSNKNSSSSDPSSFTKNPALKNSFYGFAYTPLGAILPDCGATQDGVIQDIQLLSQLTTRIRTYGSDCNVSSLVLNAIKQTQVDMTVFLGIYISDNDTVYERQRDLTFTALQNFGVDHVAGLTVGNEVILDRLTLVGSQNPNDTTGIAAAEFLKDKISDVRSTLSNMSFSKTIPVGYADAGSYFNTDILEAVDYAMANVHPWFADVTIDQSASWTASYFQSTDIDLAASTTKNPPFYIAETGWPTNSSTTAAAQNQAGSPASDANLQFFIDNFVCQANQNGTGYFFFEYMDEPWKTTQYGGVEGYWGLFDSNKQLKNITIPDCTHK</sequence>
<dbReference type="EMBL" id="MU129096">
    <property type="protein sequence ID" value="KAF9506889.1"/>
    <property type="molecule type" value="Genomic_DNA"/>
</dbReference>
<proteinExistence type="inferred from homology"/>
<keyword evidence="15" id="KW-0624">Polysaccharide degradation</keyword>
<dbReference type="SUPFAM" id="SSF51445">
    <property type="entry name" value="(Trans)glycosidases"/>
    <property type="match status" value="1"/>
</dbReference>